<feature type="transmembrane region" description="Helical" evidence="1">
    <location>
        <begin position="176"/>
        <end position="195"/>
    </location>
</feature>
<keyword evidence="1" id="KW-0472">Membrane</keyword>
<evidence type="ECO:0000313" key="4">
    <source>
        <dbReference type="Proteomes" id="UP000198862"/>
    </source>
</evidence>
<evidence type="ECO:0000259" key="2">
    <source>
        <dbReference type="Pfam" id="PF11893"/>
    </source>
</evidence>
<feature type="transmembrane region" description="Helical" evidence="1">
    <location>
        <begin position="137"/>
        <end position="156"/>
    </location>
</feature>
<dbReference type="EMBL" id="FOLO01000035">
    <property type="protein sequence ID" value="SFD13832.1"/>
    <property type="molecule type" value="Genomic_DNA"/>
</dbReference>
<dbReference type="OrthoDB" id="236686at2"/>
<dbReference type="InterPro" id="IPR024588">
    <property type="entry name" value="YejM_N"/>
</dbReference>
<keyword evidence="4" id="KW-1185">Reference proteome</keyword>
<feature type="transmembrane region" description="Helical" evidence="1">
    <location>
        <begin position="52"/>
        <end position="77"/>
    </location>
</feature>
<evidence type="ECO:0000256" key="1">
    <source>
        <dbReference type="SAM" id="Phobius"/>
    </source>
</evidence>
<dbReference type="Proteomes" id="UP000198862">
    <property type="component" value="Unassembled WGS sequence"/>
</dbReference>
<sequence length="498" mass="55865">MNLSTQSPFSSKASQLLSWGHWFTFANICLALVISLGYLFSDSSPKTGMGSIYMVLTWLGHIGFITFLSFVLTVFPLSLIFPYPRHIRGMAAVLATLGASTMAFDAYVYYNLGYHISSSALPQIISLIWHTISSSPVVATFLSGALVFIILSFELIVSNYSWKHLNKLKELTFGKFFTVILLFCFASSHLIHIWADANFKFDITKQDNILPLSYPTTAKSLLAKNNLLDLDVYEQAKSEKLKTTQSAYLLPKNLPQCGTQNRALTDILVFKNNAELTKFQQSFEIPLTELKLFLQPTSHQDAIFNLIYGLPAFYKKPILEQKVNPAWDTAENALFIDNLKDFQYITSNNQAPLRIVAADKDTIARPNSKHIIALALAEQQAIPAIVGSVFINDKKLTNANHLIQPMDLLATVINEYWQCDKLVAQSLIGKNIYQNNDDSGINYTQGVFIAYKKDKITLIEADGSYKNISAAQGFVLDKKFDVPFLVESIKELKRFIGK</sequence>
<keyword evidence="1" id="KW-1133">Transmembrane helix</keyword>
<feature type="transmembrane region" description="Helical" evidence="1">
    <location>
        <begin position="21"/>
        <end position="40"/>
    </location>
</feature>
<gene>
    <name evidence="3" type="ORF">SAMN02745724_03612</name>
</gene>
<feature type="domain" description="Inner membrane protein YejM N-terminal" evidence="2">
    <location>
        <begin position="9"/>
        <end position="247"/>
    </location>
</feature>
<protein>
    <recommendedName>
        <fullName evidence="2">Inner membrane protein YejM N-terminal domain-containing protein</fullName>
    </recommendedName>
</protein>
<dbReference type="RefSeq" id="WP_091987705.1">
    <property type="nucleotide sequence ID" value="NZ_FOLO01000035.1"/>
</dbReference>
<keyword evidence="1" id="KW-0812">Transmembrane</keyword>
<name>A0A1I1PVZ4_9GAMM</name>
<reference evidence="3 4" key="1">
    <citation type="submission" date="2016-10" db="EMBL/GenBank/DDBJ databases">
        <authorList>
            <person name="de Groot N.N."/>
        </authorList>
    </citation>
    <scope>NUCLEOTIDE SEQUENCE [LARGE SCALE GENOMIC DNA]</scope>
    <source>
        <strain evidence="3 4">DSM 6059</strain>
    </source>
</reference>
<dbReference type="AlphaFoldDB" id="A0A1I1PVZ4"/>
<dbReference type="STRING" id="1123010.SAMN02745724_03612"/>
<accession>A0A1I1PVZ4</accession>
<organism evidence="3 4">
    <name type="scientific">Pseudoalteromonas denitrificans DSM 6059</name>
    <dbReference type="NCBI Taxonomy" id="1123010"/>
    <lineage>
        <taxon>Bacteria</taxon>
        <taxon>Pseudomonadati</taxon>
        <taxon>Pseudomonadota</taxon>
        <taxon>Gammaproteobacteria</taxon>
        <taxon>Alteromonadales</taxon>
        <taxon>Pseudoalteromonadaceae</taxon>
        <taxon>Pseudoalteromonas</taxon>
    </lineage>
</organism>
<feature type="transmembrane region" description="Helical" evidence="1">
    <location>
        <begin position="89"/>
        <end position="110"/>
    </location>
</feature>
<dbReference type="Pfam" id="PF11893">
    <property type="entry name" value="DUF3413"/>
    <property type="match status" value="1"/>
</dbReference>
<evidence type="ECO:0000313" key="3">
    <source>
        <dbReference type="EMBL" id="SFD13832.1"/>
    </source>
</evidence>
<proteinExistence type="predicted"/>